<keyword evidence="1" id="KW-0472">Membrane</keyword>
<keyword evidence="1" id="KW-0812">Transmembrane</keyword>
<keyword evidence="3" id="KW-1185">Reference proteome</keyword>
<feature type="transmembrane region" description="Helical" evidence="1">
    <location>
        <begin position="152"/>
        <end position="172"/>
    </location>
</feature>
<accession>A0ABU2RLQ6</accession>
<evidence type="ECO:0000256" key="1">
    <source>
        <dbReference type="SAM" id="Phobius"/>
    </source>
</evidence>
<comment type="caution">
    <text evidence="2">The sequence shown here is derived from an EMBL/GenBank/DDBJ whole genome shotgun (WGS) entry which is preliminary data.</text>
</comment>
<keyword evidence="1" id="KW-1133">Transmembrane helix</keyword>
<protein>
    <recommendedName>
        <fullName evidence="4">Transmembrane protein</fullName>
    </recommendedName>
</protein>
<feature type="transmembrane region" description="Helical" evidence="1">
    <location>
        <begin position="26"/>
        <end position="44"/>
    </location>
</feature>
<proteinExistence type="predicted"/>
<evidence type="ECO:0000313" key="2">
    <source>
        <dbReference type="EMBL" id="MDT0429792.1"/>
    </source>
</evidence>
<sequence length="206" mass="22195">MTVRAILGIRRWRHNPLCRPTDRHEAWLGLSALLLMLVVAPLLGRLCGSLTGDALQEAVRSQRAHRHLTTAVVVREAPDSTSPFARVAEDVVTEATTRVSVAAVWTAPDGTARAGTLSTTSETTAPGTRIRLWTDDHGAPAMRPLDTSAARAHAALAGVGVTLLVAGLVEAARRLAVWLMTRRRYQLIDRAWAETGPDWGRTGTGT</sequence>
<dbReference type="PANTHER" id="PTHR42305:SF1">
    <property type="entry name" value="MEMBRANE PROTEIN RV1733C-RELATED"/>
    <property type="match status" value="1"/>
</dbReference>
<reference evidence="3" key="1">
    <citation type="submission" date="2023-07" db="EMBL/GenBank/DDBJ databases">
        <title>30 novel species of actinomycetes from the DSMZ collection.</title>
        <authorList>
            <person name="Nouioui I."/>
        </authorList>
    </citation>
    <scope>NUCLEOTIDE SEQUENCE [LARGE SCALE GENOMIC DNA]</scope>
    <source>
        <strain evidence="3">DSM 41770</strain>
    </source>
</reference>
<gene>
    <name evidence="2" type="ORF">RM649_19360</name>
</gene>
<evidence type="ECO:0008006" key="4">
    <source>
        <dbReference type="Google" id="ProtNLM"/>
    </source>
</evidence>
<name>A0ABU2RLQ6_9ACTN</name>
<dbReference type="Proteomes" id="UP001183777">
    <property type="component" value="Unassembled WGS sequence"/>
</dbReference>
<dbReference type="PANTHER" id="PTHR42305">
    <property type="entry name" value="MEMBRANE PROTEIN RV1733C-RELATED"/>
    <property type="match status" value="1"/>
</dbReference>
<dbReference type="EMBL" id="JAVREX010000008">
    <property type="protein sequence ID" value="MDT0429792.1"/>
    <property type="molecule type" value="Genomic_DNA"/>
</dbReference>
<dbReference type="InterPro" id="IPR039708">
    <property type="entry name" value="MT1774/Rv1733c-like"/>
</dbReference>
<dbReference type="RefSeq" id="WP_311658018.1">
    <property type="nucleotide sequence ID" value="NZ_JAVREX010000008.1"/>
</dbReference>
<evidence type="ECO:0000313" key="3">
    <source>
        <dbReference type="Proteomes" id="UP001183777"/>
    </source>
</evidence>
<organism evidence="2 3">
    <name type="scientific">Streptomyces salyersiae</name>
    <dbReference type="NCBI Taxonomy" id="3075530"/>
    <lineage>
        <taxon>Bacteria</taxon>
        <taxon>Bacillati</taxon>
        <taxon>Actinomycetota</taxon>
        <taxon>Actinomycetes</taxon>
        <taxon>Kitasatosporales</taxon>
        <taxon>Streptomycetaceae</taxon>
        <taxon>Streptomyces</taxon>
    </lineage>
</organism>